<sequence length="325" mass="36834">MSHNHNPHHSDPTIIPPNSIVESKTPSEKIPSDLLTQEDASNFRDISDNNLETTRHPRNERLLEQVAPDINNDSTHLNVKGNKGGRKDRKKGGLRKKDIGLPTDFRHVQHVGWDHNTGSDLDVHDKDFQALFERVGVPINQLEDEATRQFIYDFIEKHGGMEDGISSQDQLNDFRDTVTDKLKTKCQNQNGTSSRLLEQKSQQVVPENDNGPTRMAHPPKPLTIPNGTPITPNNCQINDLNAKGLKGGRNCRKKVGLRKEDIGYPMDFRHVQHIDLNPSAGYALDVHDKDFQSFFEKIGVSMNELDDETRKFIYNFIEKHRVSAG</sequence>
<feature type="compositionally biased region" description="Basic and acidic residues" evidence="1">
    <location>
        <begin position="41"/>
        <end position="63"/>
    </location>
</feature>
<dbReference type="PANTHER" id="PTHR47846:SF4">
    <property type="entry name" value="WASP-RELATED PROTEIN"/>
    <property type="match status" value="1"/>
</dbReference>
<dbReference type="PANTHER" id="PTHR47846">
    <property type="entry name" value="OS06G0681300 PROTEIN-RELATED"/>
    <property type="match status" value="1"/>
</dbReference>
<feature type="domain" description="CRIB" evidence="2">
    <location>
        <begin position="262"/>
        <end position="275"/>
    </location>
</feature>
<dbReference type="AlphaFoldDB" id="A0A8J2PW63"/>
<dbReference type="OrthoDB" id="8963340at2759"/>
<keyword evidence="4" id="KW-1185">Reference proteome</keyword>
<dbReference type="PROSITE" id="PS50108">
    <property type="entry name" value="CRIB"/>
    <property type="match status" value="2"/>
</dbReference>
<dbReference type="Pfam" id="PF00786">
    <property type="entry name" value="PBD"/>
    <property type="match status" value="2"/>
</dbReference>
<dbReference type="SMART" id="SM00285">
    <property type="entry name" value="PBD"/>
    <property type="match status" value="2"/>
</dbReference>
<feature type="domain" description="CRIB" evidence="2">
    <location>
        <begin position="99"/>
        <end position="112"/>
    </location>
</feature>
<comment type="caution">
    <text evidence="3">The sequence shown here is derived from an EMBL/GenBank/DDBJ whole genome shotgun (WGS) entry which is preliminary data.</text>
</comment>
<accession>A0A8J2PW63</accession>
<reference evidence="3" key="1">
    <citation type="submission" date="2021-06" db="EMBL/GenBank/DDBJ databases">
        <authorList>
            <person name="Hodson N. C."/>
            <person name="Mongue J. A."/>
            <person name="Jaron S. K."/>
        </authorList>
    </citation>
    <scope>NUCLEOTIDE SEQUENCE</scope>
</reference>
<feature type="region of interest" description="Disordered" evidence="1">
    <location>
        <begin position="186"/>
        <end position="220"/>
    </location>
</feature>
<feature type="compositionally biased region" description="Basic residues" evidence="1">
    <location>
        <begin position="83"/>
        <end position="94"/>
    </location>
</feature>
<dbReference type="Proteomes" id="UP000708208">
    <property type="component" value="Unassembled WGS sequence"/>
</dbReference>
<gene>
    <name evidence="3" type="ORF">AFUS01_LOCUS40413</name>
</gene>
<protein>
    <recommendedName>
        <fullName evidence="2">CRIB domain-containing protein</fullName>
    </recommendedName>
</protein>
<evidence type="ECO:0000259" key="2">
    <source>
        <dbReference type="PROSITE" id="PS50108"/>
    </source>
</evidence>
<proteinExistence type="predicted"/>
<evidence type="ECO:0000313" key="4">
    <source>
        <dbReference type="Proteomes" id="UP000708208"/>
    </source>
</evidence>
<dbReference type="EMBL" id="CAJVCH010556794">
    <property type="protein sequence ID" value="CAG7830622.1"/>
    <property type="molecule type" value="Genomic_DNA"/>
</dbReference>
<name>A0A8J2PW63_9HEXA</name>
<evidence type="ECO:0000256" key="1">
    <source>
        <dbReference type="SAM" id="MobiDB-lite"/>
    </source>
</evidence>
<organism evidence="3 4">
    <name type="scientific">Allacma fusca</name>
    <dbReference type="NCBI Taxonomy" id="39272"/>
    <lineage>
        <taxon>Eukaryota</taxon>
        <taxon>Metazoa</taxon>
        <taxon>Ecdysozoa</taxon>
        <taxon>Arthropoda</taxon>
        <taxon>Hexapoda</taxon>
        <taxon>Collembola</taxon>
        <taxon>Symphypleona</taxon>
        <taxon>Sminthuridae</taxon>
        <taxon>Allacma</taxon>
    </lineage>
</organism>
<feature type="region of interest" description="Disordered" evidence="1">
    <location>
        <begin position="1"/>
        <end position="98"/>
    </location>
</feature>
<evidence type="ECO:0000313" key="3">
    <source>
        <dbReference type="EMBL" id="CAG7830622.1"/>
    </source>
</evidence>
<dbReference type="InterPro" id="IPR000095">
    <property type="entry name" value="CRIB_dom"/>
</dbReference>
<feature type="compositionally biased region" description="Polar residues" evidence="1">
    <location>
        <begin position="186"/>
        <end position="205"/>
    </location>
</feature>
<dbReference type="CDD" id="cd00132">
    <property type="entry name" value="CRIB"/>
    <property type="match status" value="1"/>
</dbReference>